<keyword evidence="13" id="KW-1185">Reference proteome</keyword>
<keyword evidence="4 9" id="KW-0863">Zinc-finger</keyword>
<keyword evidence="3" id="KW-0479">Metal-binding</keyword>
<evidence type="ECO:0000256" key="7">
    <source>
        <dbReference type="ARBA" id="ARBA00041350"/>
    </source>
</evidence>
<organism evidence="12 13">
    <name type="scientific">Megalops atlanticus</name>
    <name type="common">Tarpon</name>
    <name type="synonym">Clupea gigantea</name>
    <dbReference type="NCBI Taxonomy" id="7932"/>
    <lineage>
        <taxon>Eukaryota</taxon>
        <taxon>Metazoa</taxon>
        <taxon>Chordata</taxon>
        <taxon>Craniata</taxon>
        <taxon>Vertebrata</taxon>
        <taxon>Euteleostomi</taxon>
        <taxon>Actinopterygii</taxon>
        <taxon>Neopterygii</taxon>
        <taxon>Teleostei</taxon>
        <taxon>Elopiformes</taxon>
        <taxon>Megalopidae</taxon>
        <taxon>Megalops</taxon>
    </lineage>
</organism>
<evidence type="ECO:0000256" key="6">
    <source>
        <dbReference type="ARBA" id="ARBA00039320"/>
    </source>
</evidence>
<dbReference type="Pfam" id="PF13923">
    <property type="entry name" value="zf-C3HC4_2"/>
    <property type="match status" value="1"/>
</dbReference>
<feature type="compositionally biased region" description="Low complexity" evidence="10">
    <location>
        <begin position="167"/>
        <end position="190"/>
    </location>
</feature>
<evidence type="ECO:0000256" key="9">
    <source>
        <dbReference type="PROSITE-ProRule" id="PRU00175"/>
    </source>
</evidence>
<dbReference type="GO" id="GO:0008270">
    <property type="term" value="F:zinc ion binding"/>
    <property type="evidence" value="ECO:0007669"/>
    <property type="project" value="UniProtKB-KW"/>
</dbReference>
<dbReference type="SMART" id="SM00184">
    <property type="entry name" value="RING"/>
    <property type="match status" value="1"/>
</dbReference>
<feature type="region of interest" description="Disordered" evidence="10">
    <location>
        <begin position="167"/>
        <end position="211"/>
    </location>
</feature>
<feature type="compositionally biased region" description="Low complexity" evidence="10">
    <location>
        <begin position="197"/>
        <end position="206"/>
    </location>
</feature>
<gene>
    <name evidence="12" type="ORF">MATL_G00034230</name>
</gene>
<evidence type="ECO:0000256" key="4">
    <source>
        <dbReference type="ARBA" id="ARBA00022771"/>
    </source>
</evidence>
<dbReference type="InterPro" id="IPR008598">
    <property type="entry name" value="Di19_Zn-bd"/>
</dbReference>
<evidence type="ECO:0000259" key="11">
    <source>
        <dbReference type="PROSITE" id="PS50089"/>
    </source>
</evidence>
<dbReference type="AlphaFoldDB" id="A0A9D3QIW1"/>
<dbReference type="InterPro" id="IPR001841">
    <property type="entry name" value="Znf_RING"/>
</dbReference>
<protein>
    <recommendedName>
        <fullName evidence="6">E3 ubiquitin-protein ligase RNF166</fullName>
    </recommendedName>
    <alternativeName>
        <fullName evidence="8">RING finger protein 166</fullName>
    </alternativeName>
    <alternativeName>
        <fullName evidence="7">RING-type E3 ubiquitin transferase RNF166</fullName>
    </alternativeName>
</protein>
<dbReference type="Proteomes" id="UP001046870">
    <property type="component" value="Chromosome 2"/>
</dbReference>
<comment type="caution">
    <text evidence="12">The sequence shown here is derived from an EMBL/GenBank/DDBJ whole genome shotgun (WGS) entry which is preliminary data.</text>
</comment>
<dbReference type="SUPFAM" id="SSF57850">
    <property type="entry name" value="RING/U-box"/>
    <property type="match status" value="1"/>
</dbReference>
<dbReference type="GO" id="GO:0061630">
    <property type="term" value="F:ubiquitin protein ligase activity"/>
    <property type="evidence" value="ECO:0007669"/>
    <property type="project" value="TreeGrafter"/>
</dbReference>
<sequence>MELGATSSDGPSDQECSVCRDSIKDPMRLSPCGHMFCRSCLTESLKSRPHCPLCRTPASDDVILDTMRVRHSVLRNRIMRQGLALPAQDQFSPVLSRTVSHSIQQRMNLLRQAVGTQNILRTSSDTVTLPSEGPLVAPTPLPRRTLLYSSIRWTEVQAIPAGALGAAPQGALSPAVQTSQGGPSAPLSGGAPPPQQHLPLSPSSLSSDEDYMNDVMDDYELMHLPREGPGSGTMTFSCPYCSESGLDELELLDHCNANHSNDRRRVVCPICTSLPHGDPNYCSRDFIGHINLRHQYYNADFMDVRQNDSINEQAAILASYNMLVQHE</sequence>
<dbReference type="PANTHER" id="PTHR46016">
    <property type="entry name" value="ZINC FINGER, RING/FYVE/PHD-TYPE"/>
    <property type="match status" value="1"/>
</dbReference>
<dbReference type="InterPro" id="IPR051438">
    <property type="entry name" value="RNF_E3_ubiq-protein_ligase"/>
</dbReference>
<dbReference type="GO" id="GO:0006511">
    <property type="term" value="P:ubiquitin-dependent protein catabolic process"/>
    <property type="evidence" value="ECO:0007669"/>
    <property type="project" value="TreeGrafter"/>
</dbReference>
<feature type="domain" description="RING-type" evidence="11">
    <location>
        <begin position="16"/>
        <end position="55"/>
    </location>
</feature>
<evidence type="ECO:0000256" key="5">
    <source>
        <dbReference type="ARBA" id="ARBA00022833"/>
    </source>
</evidence>
<comment type="subcellular location">
    <subcellularLocation>
        <location evidence="1">Cytoplasm</location>
    </subcellularLocation>
</comment>
<keyword evidence="5" id="KW-0862">Zinc</keyword>
<dbReference type="InterPro" id="IPR017907">
    <property type="entry name" value="Znf_RING_CS"/>
</dbReference>
<proteinExistence type="predicted"/>
<dbReference type="PROSITE" id="PS00518">
    <property type="entry name" value="ZF_RING_1"/>
    <property type="match status" value="1"/>
</dbReference>
<evidence type="ECO:0000256" key="1">
    <source>
        <dbReference type="ARBA" id="ARBA00004496"/>
    </source>
</evidence>
<keyword evidence="2" id="KW-0963">Cytoplasm</keyword>
<dbReference type="Gene3D" id="3.30.40.10">
    <property type="entry name" value="Zinc/RING finger domain, C3HC4 (zinc finger)"/>
    <property type="match status" value="1"/>
</dbReference>
<dbReference type="GO" id="GO:0005737">
    <property type="term" value="C:cytoplasm"/>
    <property type="evidence" value="ECO:0007669"/>
    <property type="project" value="UniProtKB-SubCell"/>
</dbReference>
<evidence type="ECO:0000256" key="10">
    <source>
        <dbReference type="SAM" id="MobiDB-lite"/>
    </source>
</evidence>
<dbReference type="OrthoDB" id="9049620at2759"/>
<dbReference type="EMBL" id="JAFDVH010000002">
    <property type="protein sequence ID" value="KAG7488414.1"/>
    <property type="molecule type" value="Genomic_DNA"/>
</dbReference>
<accession>A0A9D3QIW1</accession>
<dbReference type="PROSITE" id="PS50089">
    <property type="entry name" value="ZF_RING_2"/>
    <property type="match status" value="1"/>
</dbReference>
<name>A0A9D3QIW1_MEGAT</name>
<dbReference type="Pfam" id="PF05605">
    <property type="entry name" value="zf-Di19"/>
    <property type="match status" value="1"/>
</dbReference>
<dbReference type="GO" id="GO:0000209">
    <property type="term" value="P:protein polyubiquitination"/>
    <property type="evidence" value="ECO:0007669"/>
    <property type="project" value="TreeGrafter"/>
</dbReference>
<evidence type="ECO:0000313" key="12">
    <source>
        <dbReference type="EMBL" id="KAG7488414.1"/>
    </source>
</evidence>
<reference evidence="12" key="1">
    <citation type="submission" date="2021-01" db="EMBL/GenBank/DDBJ databases">
        <authorList>
            <person name="Zahm M."/>
            <person name="Roques C."/>
            <person name="Cabau C."/>
            <person name="Klopp C."/>
            <person name="Donnadieu C."/>
            <person name="Jouanno E."/>
            <person name="Lampietro C."/>
            <person name="Louis A."/>
            <person name="Herpin A."/>
            <person name="Echchiki A."/>
            <person name="Berthelot C."/>
            <person name="Parey E."/>
            <person name="Roest-Crollius H."/>
            <person name="Braasch I."/>
            <person name="Postlethwait J."/>
            <person name="Bobe J."/>
            <person name="Montfort J."/>
            <person name="Bouchez O."/>
            <person name="Begum T."/>
            <person name="Mejri S."/>
            <person name="Adams A."/>
            <person name="Chen W.-J."/>
            <person name="Guiguen Y."/>
        </authorList>
    </citation>
    <scope>NUCLEOTIDE SEQUENCE</scope>
    <source>
        <strain evidence="12">YG-15Mar2019-1</strain>
        <tissue evidence="12">Brain</tissue>
    </source>
</reference>
<evidence type="ECO:0000313" key="13">
    <source>
        <dbReference type="Proteomes" id="UP001046870"/>
    </source>
</evidence>
<evidence type="ECO:0000256" key="2">
    <source>
        <dbReference type="ARBA" id="ARBA00022490"/>
    </source>
</evidence>
<dbReference type="InterPro" id="IPR013083">
    <property type="entry name" value="Znf_RING/FYVE/PHD"/>
</dbReference>
<evidence type="ECO:0000256" key="8">
    <source>
        <dbReference type="ARBA" id="ARBA00041621"/>
    </source>
</evidence>
<evidence type="ECO:0000256" key="3">
    <source>
        <dbReference type="ARBA" id="ARBA00022723"/>
    </source>
</evidence>
<dbReference type="PANTHER" id="PTHR46016:SF4">
    <property type="entry name" value="E3 UBIQUITIN-PROTEIN LIGASE RNF166"/>
    <property type="match status" value="1"/>
</dbReference>